<accession>A0A133VBP9</accession>
<proteinExistence type="predicted"/>
<dbReference type="Proteomes" id="UP000070405">
    <property type="component" value="Unassembled WGS sequence"/>
</dbReference>
<comment type="caution">
    <text evidence="1">The sequence shown here is derived from an EMBL/GenBank/DDBJ whole genome shotgun (WGS) entry which is preliminary data.</text>
</comment>
<name>A0A133VBP9_9EURY</name>
<evidence type="ECO:0000313" key="1">
    <source>
        <dbReference type="EMBL" id="KXB03814.1"/>
    </source>
</evidence>
<evidence type="ECO:0000313" key="2">
    <source>
        <dbReference type="Proteomes" id="UP000070405"/>
    </source>
</evidence>
<gene>
    <name evidence="1" type="ORF">AKJ47_01580</name>
</gene>
<protein>
    <submittedName>
        <fullName evidence="1">Uncharacterized protein</fullName>
    </submittedName>
</protein>
<feature type="non-terminal residue" evidence="1">
    <location>
        <position position="1"/>
    </location>
</feature>
<dbReference type="AlphaFoldDB" id="A0A133VBP9"/>
<keyword evidence="2" id="KW-1185">Reference proteome</keyword>
<reference evidence="1 2" key="1">
    <citation type="journal article" date="2016" name="Sci. Rep.">
        <title>Metabolic traits of an uncultured archaeal lineage -MSBL1- from brine pools of the Red Sea.</title>
        <authorList>
            <person name="Mwirichia R."/>
            <person name="Alam I."/>
            <person name="Rashid M."/>
            <person name="Vinu M."/>
            <person name="Ba-Alawi W."/>
            <person name="Anthony Kamau A."/>
            <person name="Kamanda Ngugi D."/>
            <person name="Goker M."/>
            <person name="Klenk H.P."/>
            <person name="Bajic V."/>
            <person name="Stingl U."/>
        </authorList>
    </citation>
    <scope>NUCLEOTIDE SEQUENCE [LARGE SCALE GENOMIC DNA]</scope>
    <source>
        <strain evidence="1">SCGC-AAA261G05</strain>
    </source>
</reference>
<sequence length="62" mass="7068">MSTFRSLNWKDFPIEAATVPFPIPERTPPVTNRNFVISKSLKIKLIKLSPNLGLLKIDTPEF</sequence>
<organism evidence="1 2">
    <name type="scientific">candidate division MSBL1 archaeon SCGC-AAA261G05</name>
    <dbReference type="NCBI Taxonomy" id="1698276"/>
    <lineage>
        <taxon>Archaea</taxon>
        <taxon>Methanobacteriati</taxon>
        <taxon>Methanobacteriota</taxon>
        <taxon>candidate division MSBL1</taxon>
    </lineage>
</organism>
<dbReference type="EMBL" id="LHYA01000014">
    <property type="protein sequence ID" value="KXB03814.1"/>
    <property type="molecule type" value="Genomic_DNA"/>
</dbReference>